<dbReference type="Pfam" id="PF01522">
    <property type="entry name" value="Polysacc_deac_1"/>
    <property type="match status" value="1"/>
</dbReference>
<evidence type="ECO:0000256" key="2">
    <source>
        <dbReference type="SAM" id="SignalP"/>
    </source>
</evidence>
<dbReference type="Proteomes" id="UP001305702">
    <property type="component" value="Chromosome"/>
</dbReference>
<feature type="domain" description="NodB homology" evidence="3">
    <location>
        <begin position="76"/>
        <end position="261"/>
    </location>
</feature>
<feature type="signal peptide" evidence="2">
    <location>
        <begin position="1"/>
        <end position="37"/>
    </location>
</feature>
<dbReference type="InterPro" id="IPR012854">
    <property type="entry name" value="Cu_amine_oxidase-like_N"/>
</dbReference>
<dbReference type="InterPro" id="IPR011330">
    <property type="entry name" value="Glyco_hydro/deAcase_b/a-brl"/>
</dbReference>
<protein>
    <submittedName>
        <fullName evidence="4">Polysaccharide deacetylase family protein</fullName>
    </submittedName>
</protein>
<dbReference type="Pfam" id="PF07833">
    <property type="entry name" value="Cu_amine_oxidN1"/>
    <property type="match status" value="1"/>
</dbReference>
<dbReference type="SUPFAM" id="SSF88713">
    <property type="entry name" value="Glycoside hydrolase/deacetylase"/>
    <property type="match status" value="1"/>
</dbReference>
<keyword evidence="5" id="KW-1185">Reference proteome</keyword>
<dbReference type="PANTHER" id="PTHR10587:SF125">
    <property type="entry name" value="POLYSACCHARIDE DEACETYLASE YHEN-RELATED"/>
    <property type="match status" value="1"/>
</dbReference>
<dbReference type="PROSITE" id="PS51677">
    <property type="entry name" value="NODB"/>
    <property type="match status" value="1"/>
</dbReference>
<dbReference type="AlphaFoldDB" id="A0AA96LDR0"/>
<accession>A0AA96LDR0</accession>
<proteinExistence type="predicted"/>
<dbReference type="PANTHER" id="PTHR10587">
    <property type="entry name" value="GLYCOSYL TRANSFERASE-RELATED"/>
    <property type="match status" value="1"/>
</dbReference>
<evidence type="ECO:0000259" key="3">
    <source>
        <dbReference type="PROSITE" id="PS51677"/>
    </source>
</evidence>
<evidence type="ECO:0000313" key="5">
    <source>
        <dbReference type="Proteomes" id="UP001305702"/>
    </source>
</evidence>
<evidence type="ECO:0000313" key="4">
    <source>
        <dbReference type="EMBL" id="WNQ12144.1"/>
    </source>
</evidence>
<organism evidence="4 5">
    <name type="scientific">Paenibacillus aurantius</name>
    <dbReference type="NCBI Taxonomy" id="2918900"/>
    <lineage>
        <taxon>Bacteria</taxon>
        <taxon>Bacillati</taxon>
        <taxon>Bacillota</taxon>
        <taxon>Bacilli</taxon>
        <taxon>Bacillales</taxon>
        <taxon>Paenibacillaceae</taxon>
        <taxon>Paenibacillus</taxon>
    </lineage>
</organism>
<dbReference type="SUPFAM" id="SSF55383">
    <property type="entry name" value="Copper amine oxidase, domain N"/>
    <property type="match status" value="1"/>
</dbReference>
<sequence length="472" mass="52253">MTECALIKKWIEKKRLILLLIGAVLLPAAGWPPSAAAAASADKGGDRASLQETYAQLKAGKRVGGPGEAAKPPEERTVYLTFDDGPSRLTPQVLDILKEQGVQATFFQLGQSAQAYPQYVRRVLAEGHAIGNHSYDHVYNKLYSDFASFWGQIRRTEDALYDIAGIRPRLVRAPGGTATNFDAFYYYYLDQAGYRVTDWNTDSQDASRAGVPADEIIRAVKNTPLKQEMNVLMHDGTGHEQTVKALPAIIAYFKEHGYRFAALSQEVKPVQFGIAKLKWTRSESFEGFQDHLASAWERAAAWKDEGSGEEAEAPAGKPEKQEPPEVRAEPEPPSPQAEPYPLKLKIGEEEITLDGTRYDLREGRLAVPLRLLAEKLGARVEWNGTEMSAAVTLGGQRLEYRLLEHTIREKLPDGSWKGSPLADFRLVNGEIRVGLRKTAELLGGRIGRVVFSAETREVEVRGPGFRLLPLTA</sequence>
<gene>
    <name evidence="4" type="ORF">MJA45_03590</name>
</gene>
<dbReference type="KEGG" id="paun:MJA45_03590"/>
<dbReference type="InterPro" id="IPR050248">
    <property type="entry name" value="Polysacc_deacetylase_ArnD"/>
</dbReference>
<dbReference type="Gene3D" id="3.20.20.370">
    <property type="entry name" value="Glycoside hydrolase/deacetylase"/>
    <property type="match status" value="1"/>
</dbReference>
<evidence type="ECO:0000256" key="1">
    <source>
        <dbReference type="SAM" id="MobiDB-lite"/>
    </source>
</evidence>
<feature type="chain" id="PRO_5041667014" evidence="2">
    <location>
        <begin position="38"/>
        <end position="472"/>
    </location>
</feature>
<dbReference type="EMBL" id="CP130318">
    <property type="protein sequence ID" value="WNQ12144.1"/>
    <property type="molecule type" value="Genomic_DNA"/>
</dbReference>
<dbReference type="RefSeq" id="WP_315605921.1">
    <property type="nucleotide sequence ID" value="NZ_CP130318.1"/>
</dbReference>
<dbReference type="InterPro" id="IPR036582">
    <property type="entry name" value="Mao_N_sf"/>
</dbReference>
<dbReference type="CDD" id="cd10944">
    <property type="entry name" value="CE4_SmPgdA_like"/>
    <property type="match status" value="1"/>
</dbReference>
<feature type="region of interest" description="Disordered" evidence="1">
    <location>
        <begin position="300"/>
        <end position="343"/>
    </location>
</feature>
<feature type="compositionally biased region" description="Basic and acidic residues" evidence="1">
    <location>
        <begin position="317"/>
        <end position="330"/>
    </location>
</feature>
<dbReference type="GO" id="GO:0005975">
    <property type="term" value="P:carbohydrate metabolic process"/>
    <property type="evidence" value="ECO:0007669"/>
    <property type="project" value="InterPro"/>
</dbReference>
<dbReference type="InterPro" id="IPR002509">
    <property type="entry name" value="NODB_dom"/>
</dbReference>
<reference evidence="4 5" key="1">
    <citation type="submission" date="2022-02" db="EMBL/GenBank/DDBJ databases">
        <title>Paenibacillus sp. MBLB1776 Whole Genome Shotgun Sequencing.</title>
        <authorList>
            <person name="Hwang C.Y."/>
            <person name="Cho E.-S."/>
            <person name="Seo M.-J."/>
        </authorList>
    </citation>
    <scope>NUCLEOTIDE SEQUENCE [LARGE SCALE GENOMIC DNA]</scope>
    <source>
        <strain evidence="4 5">MBLB1776</strain>
    </source>
</reference>
<name>A0AA96LDR0_9BACL</name>
<keyword evidence="2" id="KW-0732">Signal</keyword>
<dbReference type="GO" id="GO:0016810">
    <property type="term" value="F:hydrolase activity, acting on carbon-nitrogen (but not peptide) bonds"/>
    <property type="evidence" value="ECO:0007669"/>
    <property type="project" value="InterPro"/>
</dbReference>